<dbReference type="OrthoDB" id="9342590at2"/>
<dbReference type="AlphaFoldDB" id="A0A0Q0U7H8"/>
<dbReference type="InterPro" id="IPR022781">
    <property type="entry name" value="Flagellar_biosynth_FliO"/>
</dbReference>
<evidence type="ECO:0000313" key="12">
    <source>
        <dbReference type="Proteomes" id="UP000053724"/>
    </source>
</evidence>
<keyword evidence="9" id="KW-0966">Cell projection</keyword>
<dbReference type="InterPro" id="IPR052205">
    <property type="entry name" value="FliO/MopB"/>
</dbReference>
<dbReference type="GO" id="GO:0005886">
    <property type="term" value="C:plasma membrane"/>
    <property type="evidence" value="ECO:0007669"/>
    <property type="project" value="UniProtKB-SubCell"/>
</dbReference>
<evidence type="ECO:0000256" key="2">
    <source>
        <dbReference type="ARBA" id="ARBA00022692"/>
    </source>
</evidence>
<proteinExistence type="inferred from homology"/>
<evidence type="ECO:0000313" key="10">
    <source>
        <dbReference type="EMBL" id="PAR20992.1"/>
    </source>
</evidence>
<evidence type="ECO:0000256" key="6">
    <source>
        <dbReference type="ARBA" id="ARBA00037937"/>
    </source>
</evidence>
<name>A0A0Q0U7H8_VIBMT</name>
<sequence length="129" mass="14210">MRKLAALILIPVPGLAATSSQLDLATTFGSLLFVIALILLLAWLLKRMRVPAFGQQKGLSIVKQLPVGTRERVMIIQVGEEQYLIGVTTQSIQLLAKLDNPLTQEELPATPFSNQLMQLLKKNETDSKT</sequence>
<gene>
    <name evidence="10" type="primary">fliO</name>
    <name evidence="8" type="ORF">AAY55_11815</name>
    <name evidence="10" type="ORF">CGU03_09495</name>
    <name evidence="9" type="ORF">XV92_13930</name>
</gene>
<dbReference type="EMBL" id="NMSH01000012">
    <property type="protein sequence ID" value="PAR20992.1"/>
    <property type="molecule type" value="Genomic_DNA"/>
</dbReference>
<comment type="subcellular location">
    <subcellularLocation>
        <location evidence="7">Cell membrane</location>
    </subcellularLocation>
    <subcellularLocation>
        <location evidence="7">Bacterial flagellum basal body</location>
    </subcellularLocation>
</comment>
<reference evidence="11 12" key="1">
    <citation type="journal article" date="2015" name="Genome Biol. Evol.">
        <title>The Dynamics of Genetic Interactions between Vibrio metoecus and Vibrio cholerae, Two Close Relatives Co-Occurring in the Environment.</title>
        <authorList>
            <person name="Orata F.D."/>
            <person name="Kirchberger P.C."/>
            <person name="Meheust R."/>
            <person name="Barlow E.J."/>
            <person name="Tarr C.L."/>
            <person name="Boucher Y."/>
        </authorList>
    </citation>
    <scope>NUCLEOTIDE SEQUENCE [LARGE SCALE GENOMIC DNA]</scope>
    <source>
        <strain evidence="8 12">08-2459</strain>
        <strain evidence="9 11">YB5B04</strain>
    </source>
</reference>
<comment type="similarity">
    <text evidence="6 7">Belongs to the FliO/MopB family.</text>
</comment>
<evidence type="ECO:0000256" key="5">
    <source>
        <dbReference type="ARBA" id="ARBA00023143"/>
    </source>
</evidence>
<dbReference type="GO" id="GO:0044781">
    <property type="term" value="P:bacterial-type flagellum organization"/>
    <property type="evidence" value="ECO:0007669"/>
    <property type="project" value="UniProtKB-UniRule"/>
</dbReference>
<dbReference type="NCBIfam" id="TIGR03500">
    <property type="entry name" value="FliO_TIGR"/>
    <property type="match status" value="1"/>
</dbReference>
<keyword evidence="4 7" id="KW-0472">Membrane</keyword>
<evidence type="ECO:0000313" key="13">
    <source>
        <dbReference type="Proteomes" id="UP000216173"/>
    </source>
</evidence>
<dbReference type="RefSeq" id="WP_001228186.1">
    <property type="nucleotide sequence ID" value="NZ_ACZT01000009.1"/>
</dbReference>
<dbReference type="EMBL" id="LBGP01000018">
    <property type="protein sequence ID" value="KQA99870.1"/>
    <property type="molecule type" value="Genomic_DNA"/>
</dbReference>
<comment type="caution">
    <text evidence="9">The sequence shown here is derived from an EMBL/GenBank/DDBJ whole genome shotgun (WGS) entry which is preliminary data.</text>
</comment>
<protein>
    <recommendedName>
        <fullName evidence="7">Flagellar protein</fullName>
    </recommendedName>
</protein>
<dbReference type="Pfam" id="PF04347">
    <property type="entry name" value="FliO"/>
    <property type="match status" value="1"/>
</dbReference>
<keyword evidence="2 7" id="KW-0812">Transmembrane</keyword>
<dbReference type="Proteomes" id="UP000216173">
    <property type="component" value="Unassembled WGS sequence"/>
</dbReference>
<organism evidence="9 11">
    <name type="scientific">Vibrio metoecus</name>
    <dbReference type="NCBI Taxonomy" id="1481663"/>
    <lineage>
        <taxon>Bacteria</taxon>
        <taxon>Pseudomonadati</taxon>
        <taxon>Pseudomonadota</taxon>
        <taxon>Gammaproteobacteria</taxon>
        <taxon>Vibrionales</taxon>
        <taxon>Vibrionaceae</taxon>
        <taxon>Vibrio</taxon>
    </lineage>
</organism>
<keyword evidence="1 7" id="KW-1003">Cell membrane</keyword>
<reference evidence="13" key="3">
    <citation type="submission" date="2017-07" db="EMBL/GenBank/DDBJ databases">
        <authorList>
            <person name="Boucher Y."/>
            <person name="Orata F.D."/>
        </authorList>
    </citation>
    <scope>NUCLEOTIDE SEQUENCE [LARGE SCALE GENOMIC DNA]</scope>
    <source>
        <strain evidence="13">OYP9E10</strain>
    </source>
</reference>
<evidence type="ECO:0000256" key="3">
    <source>
        <dbReference type="ARBA" id="ARBA00022989"/>
    </source>
</evidence>
<dbReference type="PATRIC" id="fig|1481663.10.peg.59"/>
<evidence type="ECO:0000256" key="1">
    <source>
        <dbReference type="ARBA" id="ARBA00022475"/>
    </source>
</evidence>
<accession>A0A0Q0U7H8</accession>
<evidence type="ECO:0000256" key="4">
    <source>
        <dbReference type="ARBA" id="ARBA00023136"/>
    </source>
</evidence>
<dbReference type="EMBL" id="LCUF01000014">
    <property type="protein sequence ID" value="KQA23244.1"/>
    <property type="molecule type" value="Genomic_DNA"/>
</dbReference>
<dbReference type="Proteomes" id="UP000053724">
    <property type="component" value="Unassembled WGS sequence"/>
</dbReference>
<keyword evidence="5 7" id="KW-0975">Bacterial flagellum</keyword>
<evidence type="ECO:0000256" key="7">
    <source>
        <dbReference type="RuleBase" id="RU362064"/>
    </source>
</evidence>
<dbReference type="Proteomes" id="UP000050491">
    <property type="component" value="Unassembled WGS sequence"/>
</dbReference>
<reference evidence="10" key="2">
    <citation type="submission" date="2017-07" db="EMBL/GenBank/DDBJ databases">
        <authorList>
            <person name="Sun Z.S."/>
            <person name="Albrecht U."/>
            <person name="Echele G."/>
            <person name="Lee C.C."/>
        </authorList>
    </citation>
    <scope>NUCLEOTIDE SEQUENCE [LARGE SCALE GENOMIC DNA]</scope>
    <source>
        <strain evidence="10">OYP9E10</strain>
    </source>
</reference>
<keyword evidence="9" id="KW-0282">Flagellum</keyword>
<keyword evidence="9" id="KW-0969">Cilium</keyword>
<feature type="transmembrane region" description="Helical" evidence="7">
    <location>
        <begin position="26"/>
        <end position="45"/>
    </location>
</feature>
<keyword evidence="3 7" id="KW-1133">Transmembrane helix</keyword>
<evidence type="ECO:0000313" key="9">
    <source>
        <dbReference type="EMBL" id="KQA99870.1"/>
    </source>
</evidence>
<dbReference type="PANTHER" id="PTHR38766:SF1">
    <property type="entry name" value="FLAGELLAR PROTEIN FLIO"/>
    <property type="match status" value="1"/>
</dbReference>
<evidence type="ECO:0000313" key="8">
    <source>
        <dbReference type="EMBL" id="KQA23244.1"/>
    </source>
</evidence>
<evidence type="ECO:0000313" key="11">
    <source>
        <dbReference type="Proteomes" id="UP000050491"/>
    </source>
</evidence>
<dbReference type="PANTHER" id="PTHR38766">
    <property type="entry name" value="FLAGELLAR PROTEIN FLIO"/>
    <property type="match status" value="1"/>
</dbReference>
<dbReference type="GO" id="GO:0009425">
    <property type="term" value="C:bacterial-type flagellum basal body"/>
    <property type="evidence" value="ECO:0007669"/>
    <property type="project" value="UniProtKB-SubCell"/>
</dbReference>